<name>I2FX50_USTHO</name>
<dbReference type="AlphaFoldDB" id="I2FX50"/>
<evidence type="ECO:0000256" key="1">
    <source>
        <dbReference type="SAM" id="MobiDB-lite"/>
    </source>
</evidence>
<protein>
    <submittedName>
        <fullName evidence="2">Uncharacterized protein</fullName>
    </submittedName>
</protein>
<dbReference type="Proteomes" id="UP000006174">
    <property type="component" value="Unassembled WGS sequence"/>
</dbReference>
<proteinExistence type="predicted"/>
<dbReference type="EMBL" id="CAGI01000165">
    <property type="protein sequence ID" value="CCF51493.1"/>
    <property type="molecule type" value="Genomic_DNA"/>
</dbReference>
<comment type="caution">
    <text evidence="2">The sequence shown here is derived from an EMBL/GenBank/DDBJ whole genome shotgun (WGS) entry which is preliminary data.</text>
</comment>
<evidence type="ECO:0000313" key="3">
    <source>
        <dbReference type="Proteomes" id="UP000006174"/>
    </source>
</evidence>
<gene>
    <name evidence="2" type="ORF">UHOR_14984</name>
</gene>
<evidence type="ECO:0000313" key="2">
    <source>
        <dbReference type="EMBL" id="CCF51493.1"/>
    </source>
</evidence>
<sequence length="220" mass="23400">MGGPECPSLTSNPCSPNQPPLPSLALAHPELHPSLTLPLSQHSNGQLQLLASPPWPMLATPSAMVLPPGLPALVLMPLPFSVLAGGTQTVSSTTLTAQPLTIRTSPSLLSTIFEMAHSSPPLPCGAMWVLPKPLQLAPSLSRLLSAVQVAQPLAGRLGAFEPDLHIVFCIDQLTPILWPCEPGWDAHNTPDACFRSSVPDACFRSSVQDLLRRPCDIRLN</sequence>
<keyword evidence="3" id="KW-1185">Reference proteome</keyword>
<accession>I2FX50</accession>
<reference evidence="2 3" key="1">
    <citation type="journal article" date="2012" name="Plant Cell">
        <title>Genome comparison of barley and maize smut fungi reveals targeted loss of RNA silencing components and species-specific presence of transposable elements.</title>
        <authorList>
            <person name="Laurie J.D."/>
            <person name="Ali S."/>
            <person name="Linning R."/>
            <person name="Mannhaupt G."/>
            <person name="Wong P."/>
            <person name="Gueldener U."/>
            <person name="Muensterkoetter M."/>
            <person name="Moore R."/>
            <person name="Kahmann R."/>
            <person name="Bakkeren G."/>
            <person name="Schirawski J."/>
        </authorList>
    </citation>
    <scope>NUCLEOTIDE SEQUENCE [LARGE SCALE GENOMIC DNA]</scope>
    <source>
        <strain evidence="3">Uh4875-4</strain>
    </source>
</reference>
<feature type="region of interest" description="Disordered" evidence="1">
    <location>
        <begin position="1"/>
        <end position="26"/>
    </location>
</feature>
<organism evidence="2 3">
    <name type="scientific">Ustilago hordei</name>
    <name type="common">Barley covered smut fungus</name>
    <dbReference type="NCBI Taxonomy" id="120017"/>
    <lineage>
        <taxon>Eukaryota</taxon>
        <taxon>Fungi</taxon>
        <taxon>Dikarya</taxon>
        <taxon>Basidiomycota</taxon>
        <taxon>Ustilaginomycotina</taxon>
        <taxon>Ustilaginomycetes</taxon>
        <taxon>Ustilaginales</taxon>
        <taxon>Ustilaginaceae</taxon>
        <taxon>Ustilago</taxon>
    </lineage>
</organism>
<dbReference type="HOGENOM" id="CLU_1256876_0_0_1"/>